<evidence type="ECO:0000256" key="1">
    <source>
        <dbReference type="SAM" id="Phobius"/>
    </source>
</evidence>
<comment type="caution">
    <text evidence="2">The sequence shown here is derived from an EMBL/GenBank/DDBJ whole genome shotgun (WGS) entry which is preliminary data.</text>
</comment>
<accession>A0ABV2JB90</accession>
<evidence type="ECO:0000313" key="2">
    <source>
        <dbReference type="EMBL" id="MET3618057.1"/>
    </source>
</evidence>
<dbReference type="RefSeq" id="WP_354369048.1">
    <property type="nucleotide sequence ID" value="NZ_JBEPMA010000014.1"/>
</dbReference>
<evidence type="ECO:0000313" key="3">
    <source>
        <dbReference type="Proteomes" id="UP001549162"/>
    </source>
</evidence>
<gene>
    <name evidence="2" type="ORF">ABID14_001692</name>
</gene>
<dbReference type="Proteomes" id="UP001549162">
    <property type="component" value="Unassembled WGS sequence"/>
</dbReference>
<keyword evidence="3" id="KW-1185">Reference proteome</keyword>
<feature type="transmembrane region" description="Helical" evidence="1">
    <location>
        <begin position="6"/>
        <end position="28"/>
    </location>
</feature>
<keyword evidence="1" id="KW-0472">Membrane</keyword>
<proteinExistence type="predicted"/>
<reference evidence="2 3" key="1">
    <citation type="submission" date="2024-06" db="EMBL/GenBank/DDBJ databases">
        <title>Genomic Encyclopedia of Type Strains, Phase IV (KMG-IV): sequencing the most valuable type-strain genomes for metagenomic binning, comparative biology and taxonomic classification.</title>
        <authorList>
            <person name="Goeker M."/>
        </authorList>
    </citation>
    <scope>NUCLEOTIDE SEQUENCE [LARGE SCALE GENOMIC DNA]</scope>
    <source>
        <strain evidence="2 3">DSM 21460</strain>
    </source>
</reference>
<sequence>MKKFLRIVLIFVAVVIFMNVFNISVFVGRKKIDRYFVMEQFEKINGKEIVDKAKNVGGGVKSKVNKMIESTR</sequence>
<keyword evidence="1" id="KW-1133">Transmembrane helix</keyword>
<organism evidence="2 3">
    <name type="scientific">Peptoniphilus olsenii</name>
    <dbReference type="NCBI Taxonomy" id="411570"/>
    <lineage>
        <taxon>Bacteria</taxon>
        <taxon>Bacillati</taxon>
        <taxon>Bacillota</taxon>
        <taxon>Tissierellia</taxon>
        <taxon>Tissierellales</taxon>
        <taxon>Peptoniphilaceae</taxon>
        <taxon>Peptoniphilus</taxon>
    </lineage>
</organism>
<name>A0ABV2JB90_9FIRM</name>
<dbReference type="EMBL" id="JBEPMA010000014">
    <property type="protein sequence ID" value="MET3618057.1"/>
    <property type="molecule type" value="Genomic_DNA"/>
</dbReference>
<protein>
    <submittedName>
        <fullName evidence="2">Uncharacterized protein</fullName>
    </submittedName>
</protein>
<keyword evidence="1" id="KW-0812">Transmembrane</keyword>